<evidence type="ECO:0000313" key="1">
    <source>
        <dbReference type="EMBL" id="ELK09735.1"/>
    </source>
</evidence>
<keyword evidence="2" id="KW-1185">Reference proteome</keyword>
<gene>
    <name evidence="1" type="ORF">PAL_GLEAN10001421</name>
</gene>
<name>L5KDT8_PTEAL</name>
<protein>
    <submittedName>
        <fullName evidence="1">Uncharacterized protein</fullName>
    </submittedName>
</protein>
<organism evidence="1 2">
    <name type="scientific">Pteropus alecto</name>
    <name type="common">Black flying fox</name>
    <dbReference type="NCBI Taxonomy" id="9402"/>
    <lineage>
        <taxon>Eukaryota</taxon>
        <taxon>Metazoa</taxon>
        <taxon>Chordata</taxon>
        <taxon>Craniata</taxon>
        <taxon>Vertebrata</taxon>
        <taxon>Euteleostomi</taxon>
        <taxon>Mammalia</taxon>
        <taxon>Eutheria</taxon>
        <taxon>Laurasiatheria</taxon>
        <taxon>Chiroptera</taxon>
        <taxon>Yinpterochiroptera</taxon>
        <taxon>Pteropodoidea</taxon>
        <taxon>Pteropodidae</taxon>
        <taxon>Pteropodinae</taxon>
        <taxon>Pteropus</taxon>
    </lineage>
</organism>
<dbReference type="AlphaFoldDB" id="L5KDT8"/>
<dbReference type="InParanoid" id="L5KDT8"/>
<sequence length="68" mass="7717">MDSFTNGSYWGTYRMKIDPGARKKLIVQEKDRVTAGVKNYSEEGKLMIAAMMEYPIPVDPSGCKRLEN</sequence>
<proteinExistence type="predicted"/>
<dbReference type="Proteomes" id="UP000010552">
    <property type="component" value="Unassembled WGS sequence"/>
</dbReference>
<reference evidence="2" key="1">
    <citation type="journal article" date="2013" name="Science">
        <title>Comparative analysis of bat genomes provides insight into the evolution of flight and immunity.</title>
        <authorList>
            <person name="Zhang G."/>
            <person name="Cowled C."/>
            <person name="Shi Z."/>
            <person name="Huang Z."/>
            <person name="Bishop-Lilly K.A."/>
            <person name="Fang X."/>
            <person name="Wynne J.W."/>
            <person name="Xiong Z."/>
            <person name="Baker M.L."/>
            <person name="Zhao W."/>
            <person name="Tachedjian M."/>
            <person name="Zhu Y."/>
            <person name="Zhou P."/>
            <person name="Jiang X."/>
            <person name="Ng J."/>
            <person name="Yang L."/>
            <person name="Wu L."/>
            <person name="Xiao J."/>
            <person name="Feng Y."/>
            <person name="Chen Y."/>
            <person name="Sun X."/>
            <person name="Zhang Y."/>
            <person name="Marsh G.A."/>
            <person name="Crameri G."/>
            <person name="Broder C.C."/>
            <person name="Frey K.G."/>
            <person name="Wang L.F."/>
            <person name="Wang J."/>
        </authorList>
    </citation>
    <scope>NUCLEOTIDE SEQUENCE [LARGE SCALE GENOMIC DNA]</scope>
</reference>
<evidence type="ECO:0000313" key="2">
    <source>
        <dbReference type="Proteomes" id="UP000010552"/>
    </source>
</evidence>
<dbReference type="EMBL" id="KB030794">
    <property type="protein sequence ID" value="ELK09735.1"/>
    <property type="molecule type" value="Genomic_DNA"/>
</dbReference>
<accession>L5KDT8</accession>